<proteinExistence type="predicted"/>
<sequence length="197" mass="22898">MPRAMYICPVCHKNVLASKAIHIKTRYYHKACLDKKIKKEKEKIDNDKLTKKQREQYERALKQSALPEIPEAVPESEAQAAEKFFSKVEQIQGKCTAKSSAMAYKYKKMYEGFTWEGMEQTLEYCFSIVGLETRKDEDSDIVGLIPWYYDQAQAFYAQLDSIEPSKVDLDKIYKKKYIKVSPKKKNVDLIDISKIGE</sequence>
<evidence type="ECO:0000313" key="1">
    <source>
        <dbReference type="EMBL" id="CUN80463.1"/>
    </source>
</evidence>
<accession>A0A173ZX82</accession>
<name>A0A173ZX82_9FIRM</name>
<dbReference type="AlphaFoldDB" id="A0A173ZX82"/>
<organism evidence="1 2">
    <name type="scientific">Blautia obeum</name>
    <dbReference type="NCBI Taxonomy" id="40520"/>
    <lineage>
        <taxon>Bacteria</taxon>
        <taxon>Bacillati</taxon>
        <taxon>Bacillota</taxon>
        <taxon>Clostridia</taxon>
        <taxon>Lachnospirales</taxon>
        <taxon>Lachnospiraceae</taxon>
        <taxon>Blautia</taxon>
    </lineage>
</organism>
<protein>
    <submittedName>
        <fullName evidence="1">Uncharacterized protein</fullName>
    </submittedName>
</protein>
<dbReference type="EMBL" id="CYZA01000006">
    <property type="protein sequence ID" value="CUN80463.1"/>
    <property type="molecule type" value="Genomic_DNA"/>
</dbReference>
<reference evidence="1 2" key="1">
    <citation type="submission" date="2015-09" db="EMBL/GenBank/DDBJ databases">
        <authorList>
            <consortium name="Pathogen Informatics"/>
        </authorList>
    </citation>
    <scope>NUCLEOTIDE SEQUENCE [LARGE SCALE GENOMIC DNA]</scope>
    <source>
        <strain evidence="1 2">2789STDY5608838</strain>
    </source>
</reference>
<dbReference type="RefSeq" id="WP_055053122.1">
    <property type="nucleotide sequence ID" value="NZ_CYZA01000006.1"/>
</dbReference>
<evidence type="ECO:0000313" key="2">
    <source>
        <dbReference type="Proteomes" id="UP000095447"/>
    </source>
</evidence>
<dbReference type="Proteomes" id="UP000095447">
    <property type="component" value="Unassembled WGS sequence"/>
</dbReference>
<gene>
    <name evidence="1" type="ORF">ERS852395_01363</name>
</gene>